<keyword evidence="6" id="KW-0269">Exonuclease</keyword>
<dbReference type="InterPro" id="IPR002121">
    <property type="entry name" value="HRDC_dom"/>
</dbReference>
<dbReference type="PANTHER" id="PTHR12124">
    <property type="entry name" value="POLYMYOSITIS/SCLERODERMA AUTOANTIGEN-RELATED"/>
    <property type="match status" value="1"/>
</dbReference>
<dbReference type="InterPro" id="IPR045092">
    <property type="entry name" value="Rrp6-like"/>
</dbReference>
<evidence type="ECO:0000256" key="2">
    <source>
        <dbReference type="ARBA" id="ARBA00022552"/>
    </source>
</evidence>
<dbReference type="GO" id="GO:0071051">
    <property type="term" value="P:poly(A)-dependent snoRNA 3'-end processing"/>
    <property type="evidence" value="ECO:0007669"/>
    <property type="project" value="TreeGrafter"/>
</dbReference>
<dbReference type="AlphaFoldDB" id="A0AAE1XNU3"/>
<protein>
    <submittedName>
        <fullName evidence="12">Protein RRP6-like 2</fullName>
    </submittedName>
</protein>
<keyword evidence="2" id="KW-0698">rRNA processing</keyword>
<evidence type="ECO:0000256" key="6">
    <source>
        <dbReference type="ARBA" id="ARBA00022839"/>
    </source>
</evidence>
<dbReference type="CDD" id="cd06147">
    <property type="entry name" value="Rrp6p_like_exo"/>
    <property type="match status" value="1"/>
</dbReference>
<dbReference type="Pfam" id="PF00570">
    <property type="entry name" value="HRDC"/>
    <property type="match status" value="1"/>
</dbReference>
<comment type="subcellular location">
    <subcellularLocation>
        <location evidence="1">Nucleus</location>
    </subcellularLocation>
</comment>
<feature type="compositionally biased region" description="Polar residues" evidence="10">
    <location>
        <begin position="786"/>
        <end position="800"/>
    </location>
</feature>
<evidence type="ECO:0000259" key="11">
    <source>
        <dbReference type="PROSITE" id="PS50967"/>
    </source>
</evidence>
<keyword evidence="4" id="KW-0378">Hydrolase</keyword>
<evidence type="ECO:0000256" key="5">
    <source>
        <dbReference type="ARBA" id="ARBA00022835"/>
    </source>
</evidence>
<dbReference type="GO" id="GO:0071044">
    <property type="term" value="P:histone mRNA catabolic process"/>
    <property type="evidence" value="ECO:0007669"/>
    <property type="project" value="TreeGrafter"/>
</dbReference>
<evidence type="ECO:0000256" key="1">
    <source>
        <dbReference type="ARBA" id="ARBA00004123"/>
    </source>
</evidence>
<dbReference type="FunFam" id="3.30.420.10:FF:000065">
    <property type="entry name" value="Protein RRP6-like 2 isoform A"/>
    <property type="match status" value="1"/>
</dbReference>
<dbReference type="Pfam" id="PF01612">
    <property type="entry name" value="DNA_pol_A_exo1"/>
    <property type="match status" value="1"/>
</dbReference>
<feature type="region of interest" description="Disordered" evidence="10">
    <location>
        <begin position="866"/>
        <end position="928"/>
    </location>
</feature>
<feature type="domain" description="HRDC" evidence="11">
    <location>
        <begin position="475"/>
        <end position="555"/>
    </location>
</feature>
<evidence type="ECO:0000256" key="3">
    <source>
        <dbReference type="ARBA" id="ARBA00022722"/>
    </source>
</evidence>
<dbReference type="GO" id="GO:0005730">
    <property type="term" value="C:nucleolus"/>
    <property type="evidence" value="ECO:0007669"/>
    <property type="project" value="UniProtKB-ARBA"/>
</dbReference>
<feature type="region of interest" description="Disordered" evidence="10">
    <location>
        <begin position="780"/>
        <end position="800"/>
    </location>
</feature>
<gene>
    <name evidence="12" type="ORF">Salat_2590700</name>
</gene>
<dbReference type="GO" id="GO:0071035">
    <property type="term" value="P:nuclear polyadenylation-dependent rRNA catabolic process"/>
    <property type="evidence" value="ECO:0007669"/>
    <property type="project" value="TreeGrafter"/>
</dbReference>
<comment type="caution">
    <text evidence="12">The sequence shown here is derived from an EMBL/GenBank/DDBJ whole genome shotgun (WGS) entry which is preliminary data.</text>
</comment>
<feature type="region of interest" description="Disordered" evidence="10">
    <location>
        <begin position="1"/>
        <end position="35"/>
    </location>
</feature>
<reference evidence="12" key="1">
    <citation type="submission" date="2020-06" db="EMBL/GenBank/DDBJ databases">
        <authorList>
            <person name="Li T."/>
            <person name="Hu X."/>
            <person name="Zhang T."/>
            <person name="Song X."/>
            <person name="Zhang H."/>
            <person name="Dai N."/>
            <person name="Sheng W."/>
            <person name="Hou X."/>
            <person name="Wei L."/>
        </authorList>
    </citation>
    <scope>NUCLEOTIDE SEQUENCE</scope>
    <source>
        <strain evidence="12">3651</strain>
        <tissue evidence="12">Leaf</tissue>
    </source>
</reference>
<dbReference type="GO" id="GO:0071038">
    <property type="term" value="P:TRAMP-dependent tRNA surveillance pathway"/>
    <property type="evidence" value="ECO:0007669"/>
    <property type="project" value="TreeGrafter"/>
</dbReference>
<dbReference type="SMART" id="SM00341">
    <property type="entry name" value="HRDC"/>
    <property type="match status" value="1"/>
</dbReference>
<dbReference type="InterPro" id="IPR049559">
    <property type="entry name" value="Rrp6p-like_exo"/>
</dbReference>
<evidence type="ECO:0000256" key="9">
    <source>
        <dbReference type="ARBA" id="ARBA00043957"/>
    </source>
</evidence>
<evidence type="ECO:0000256" key="4">
    <source>
        <dbReference type="ARBA" id="ARBA00022801"/>
    </source>
</evidence>
<dbReference type="GO" id="GO:0003727">
    <property type="term" value="F:single-stranded RNA binding"/>
    <property type="evidence" value="ECO:0007669"/>
    <property type="project" value="TreeGrafter"/>
</dbReference>
<keyword evidence="5" id="KW-0271">Exosome</keyword>
<dbReference type="Gene3D" id="1.10.150.80">
    <property type="entry name" value="HRDC domain"/>
    <property type="match status" value="1"/>
</dbReference>
<accession>A0AAE1XNU3</accession>
<dbReference type="GO" id="GO:0000166">
    <property type="term" value="F:nucleotide binding"/>
    <property type="evidence" value="ECO:0007669"/>
    <property type="project" value="InterPro"/>
</dbReference>
<evidence type="ECO:0000256" key="8">
    <source>
        <dbReference type="ARBA" id="ARBA00023242"/>
    </source>
</evidence>
<name>A0AAE1XNU3_9LAMI</name>
<keyword evidence="13" id="KW-1185">Reference proteome</keyword>
<dbReference type="GO" id="GO:0000467">
    <property type="term" value="P:exonucleolytic trimming to generate mature 3'-end of 5.8S rRNA from tricistronic rRNA transcript (SSU-rRNA, 5.8S rRNA, LSU-rRNA)"/>
    <property type="evidence" value="ECO:0007669"/>
    <property type="project" value="InterPro"/>
</dbReference>
<dbReference type="GO" id="GO:0071039">
    <property type="term" value="P:nuclear polyadenylation-dependent CUT catabolic process"/>
    <property type="evidence" value="ECO:0007669"/>
    <property type="project" value="TreeGrafter"/>
</dbReference>
<feature type="region of interest" description="Disordered" evidence="10">
    <location>
        <begin position="838"/>
        <end position="857"/>
    </location>
</feature>
<dbReference type="SUPFAM" id="SSF53098">
    <property type="entry name" value="Ribonuclease H-like"/>
    <property type="match status" value="1"/>
</dbReference>
<dbReference type="GO" id="GO:0000176">
    <property type="term" value="C:nuclear exosome (RNase complex)"/>
    <property type="evidence" value="ECO:0007669"/>
    <property type="project" value="InterPro"/>
</dbReference>
<dbReference type="Pfam" id="PF08066">
    <property type="entry name" value="PMC2NT"/>
    <property type="match status" value="1"/>
</dbReference>
<reference evidence="12" key="2">
    <citation type="journal article" date="2024" name="Plant">
        <title>Genomic evolution and insights into agronomic trait innovations of Sesamum species.</title>
        <authorList>
            <person name="Miao H."/>
            <person name="Wang L."/>
            <person name="Qu L."/>
            <person name="Liu H."/>
            <person name="Sun Y."/>
            <person name="Le M."/>
            <person name="Wang Q."/>
            <person name="Wei S."/>
            <person name="Zheng Y."/>
            <person name="Lin W."/>
            <person name="Duan Y."/>
            <person name="Cao H."/>
            <person name="Xiong S."/>
            <person name="Wang X."/>
            <person name="Wei L."/>
            <person name="Li C."/>
            <person name="Ma Q."/>
            <person name="Ju M."/>
            <person name="Zhao R."/>
            <person name="Li G."/>
            <person name="Mu C."/>
            <person name="Tian Q."/>
            <person name="Mei H."/>
            <person name="Zhang T."/>
            <person name="Gao T."/>
            <person name="Zhang H."/>
        </authorList>
    </citation>
    <scope>NUCLEOTIDE SEQUENCE</scope>
    <source>
        <strain evidence="12">3651</strain>
    </source>
</reference>
<dbReference type="EMBL" id="JACGWO010000011">
    <property type="protein sequence ID" value="KAK4414837.1"/>
    <property type="molecule type" value="Genomic_DNA"/>
</dbReference>
<comment type="similarity">
    <text evidence="9">Belongs to the exosome component 10/RRP6 family.</text>
</comment>
<dbReference type="GO" id="GO:0080188">
    <property type="term" value="P:gene silencing by siRNA-directed DNA methylation"/>
    <property type="evidence" value="ECO:0007669"/>
    <property type="project" value="UniProtKB-ARBA"/>
</dbReference>
<sequence>MEIDQSEEDNARKSEALRNLSTKGPLPTSMAKLSGSSRVIPSQKDFYFYNNFQEFKKPVQEIDNKSKNLLKEVGASEDLFGKVIPLPDDKDIELDDDVALDWLVNVNDEIFERIDVSLDEFKRLRKKEEESGVRMMKVDDDDEENGFQMVYGKKNKKMSGGLDRNVDSGAKGAQEVKVAARVKPKVPFHIPTIPKPQDELKIIVNNSNQPFEHVWLQKSEDGSRFIHPLEKLSVLDFVDKPDSAVEPVKPRPIEATPFKLVEDLKELKQLAIKLRNVDEFAVDLEHNQYRSFQGLTCLMQISTRTEDFVIDTLRLRVQIGPHLREVFKDPTKRKVLHGADRDIVWLQRDFGIYVCNMFDTGQASRVLKMERHSLEYLLNHFCGVVANKEYQNADWRIRPLPQEMIKYAREDTHYLLYIYDLMRARLLASSVDSESADPPLVYKRSYDICTQLYEKELLTDTSYLYIYGLQCAELNAQQLAVVSGLFEWRDVVARAEDESTGYVLPNRTLIEIAKQMPLTTSQLRRVLKSKHPYIDRNLGSVVSIIRHSIQNASAFEEAAKHLKERRLEMANEENTLAAGESEELPSEASEILKNAEEADNIPNGSLPNDLTVQKTVASIQSQDRGSSNAGAATDISKFSRLSPKKVNEKGKIGDCTSNVQNAALHMHGDPDAHTKLNSSHSAEATVQILKKPSRAFGALLGNSAKRKFDPDKREKEDTKLEQIKSTVTLPFRTFLGGDERLQSDVEESAEMLEVPHQGSVSIAATGSTLEDVIVLDDDSDVEESAKANSAASPNDQLKQLGNSEIGSASEIQEGDEPMSLSDLSSSFQKCFPSADQTMSPKVVDKSQPSEGFLQVKPFDYEATRKQVIFGEDRKTEPTAEGDDNLRKRDRKKGSVLGESPKDEGTTELPQGRRRQAFPASGNRSATFR</sequence>
<dbReference type="SMART" id="SM00474">
    <property type="entry name" value="35EXOc"/>
    <property type="match status" value="1"/>
</dbReference>
<dbReference type="SUPFAM" id="SSF47819">
    <property type="entry name" value="HRDC-like"/>
    <property type="match status" value="1"/>
</dbReference>
<dbReference type="InterPro" id="IPR002562">
    <property type="entry name" value="3'-5'_exonuclease_dom"/>
</dbReference>
<proteinExistence type="inferred from homology"/>
<evidence type="ECO:0000256" key="7">
    <source>
        <dbReference type="ARBA" id="ARBA00023158"/>
    </source>
</evidence>
<dbReference type="InterPro" id="IPR044876">
    <property type="entry name" value="HRDC_dom_sf"/>
</dbReference>
<evidence type="ECO:0000256" key="10">
    <source>
        <dbReference type="SAM" id="MobiDB-lite"/>
    </source>
</evidence>
<dbReference type="InterPro" id="IPR036397">
    <property type="entry name" value="RNaseH_sf"/>
</dbReference>
<feature type="compositionally biased region" description="Basic and acidic residues" evidence="10">
    <location>
        <begin position="866"/>
        <end position="877"/>
    </location>
</feature>
<keyword evidence="8" id="KW-0539">Nucleus</keyword>
<dbReference type="GO" id="GO:0071040">
    <property type="term" value="P:nuclear polyadenylation-dependent antisense transcript catabolic process"/>
    <property type="evidence" value="ECO:0007669"/>
    <property type="project" value="TreeGrafter"/>
</dbReference>
<dbReference type="FunFam" id="1.10.150.80:FF:000001">
    <property type="entry name" value="Putative exosome component 10"/>
    <property type="match status" value="1"/>
</dbReference>
<dbReference type="GO" id="GO:0071036">
    <property type="term" value="P:nuclear polyadenylation-dependent snoRNA catabolic process"/>
    <property type="evidence" value="ECO:0007669"/>
    <property type="project" value="TreeGrafter"/>
</dbReference>
<dbReference type="InterPro" id="IPR012588">
    <property type="entry name" value="Exosome-assoc_fac_Rrp6_N"/>
</dbReference>
<keyword evidence="3" id="KW-0540">Nuclease</keyword>
<keyword evidence="7" id="KW-0943">RNA-mediated gene silencing</keyword>
<dbReference type="GO" id="GO:0000175">
    <property type="term" value="F:3'-5'-RNA exonuclease activity"/>
    <property type="evidence" value="ECO:0007669"/>
    <property type="project" value="InterPro"/>
</dbReference>
<dbReference type="PROSITE" id="PS50967">
    <property type="entry name" value="HRDC"/>
    <property type="match status" value="1"/>
</dbReference>
<dbReference type="InterPro" id="IPR012337">
    <property type="entry name" value="RNaseH-like_sf"/>
</dbReference>
<dbReference type="Gene3D" id="3.30.420.10">
    <property type="entry name" value="Ribonuclease H-like superfamily/Ribonuclease H"/>
    <property type="match status" value="1"/>
</dbReference>
<evidence type="ECO:0000313" key="13">
    <source>
        <dbReference type="Proteomes" id="UP001293254"/>
    </source>
</evidence>
<dbReference type="PANTHER" id="PTHR12124:SF47">
    <property type="entry name" value="EXOSOME COMPONENT 10"/>
    <property type="match status" value="1"/>
</dbReference>
<evidence type="ECO:0000313" key="12">
    <source>
        <dbReference type="EMBL" id="KAK4414837.1"/>
    </source>
</evidence>
<dbReference type="GO" id="GO:0071037">
    <property type="term" value="P:nuclear polyadenylation-dependent snRNA catabolic process"/>
    <property type="evidence" value="ECO:0007669"/>
    <property type="project" value="TreeGrafter"/>
</dbReference>
<dbReference type="Proteomes" id="UP001293254">
    <property type="component" value="Unassembled WGS sequence"/>
</dbReference>
<dbReference type="InterPro" id="IPR010997">
    <property type="entry name" value="HRDC-like_sf"/>
</dbReference>
<organism evidence="12 13">
    <name type="scientific">Sesamum alatum</name>
    <dbReference type="NCBI Taxonomy" id="300844"/>
    <lineage>
        <taxon>Eukaryota</taxon>
        <taxon>Viridiplantae</taxon>
        <taxon>Streptophyta</taxon>
        <taxon>Embryophyta</taxon>
        <taxon>Tracheophyta</taxon>
        <taxon>Spermatophyta</taxon>
        <taxon>Magnoliopsida</taxon>
        <taxon>eudicotyledons</taxon>
        <taxon>Gunneridae</taxon>
        <taxon>Pentapetalae</taxon>
        <taxon>asterids</taxon>
        <taxon>lamiids</taxon>
        <taxon>Lamiales</taxon>
        <taxon>Pedaliaceae</taxon>
        <taxon>Sesamum</taxon>
    </lineage>
</organism>